<dbReference type="GO" id="GO:0042597">
    <property type="term" value="C:periplasmic space"/>
    <property type="evidence" value="ECO:0007669"/>
    <property type="project" value="UniProtKB-ARBA"/>
</dbReference>
<protein>
    <submittedName>
        <fullName evidence="6">Glutathione ABC transporter substrate-binding protein</fullName>
    </submittedName>
</protein>
<evidence type="ECO:0000313" key="6">
    <source>
        <dbReference type="EMBL" id="GEM88570.1"/>
    </source>
</evidence>
<dbReference type="InterPro" id="IPR000914">
    <property type="entry name" value="SBP_5_dom"/>
</dbReference>
<dbReference type="AlphaFoldDB" id="A0A511RFY6"/>
<dbReference type="Gene3D" id="3.90.76.10">
    <property type="entry name" value="Dipeptide-binding Protein, Domain 1"/>
    <property type="match status" value="1"/>
</dbReference>
<comment type="caution">
    <text evidence="6">The sequence shown here is derived from an EMBL/GenBank/DDBJ whole genome shotgun (WGS) entry which is preliminary data.</text>
</comment>
<dbReference type="PANTHER" id="PTHR30290:SF9">
    <property type="entry name" value="OLIGOPEPTIDE-BINDING PROTEIN APPA"/>
    <property type="match status" value="1"/>
</dbReference>
<dbReference type="GO" id="GO:0015833">
    <property type="term" value="P:peptide transport"/>
    <property type="evidence" value="ECO:0007669"/>
    <property type="project" value="TreeGrafter"/>
</dbReference>
<dbReference type="SUPFAM" id="SSF53850">
    <property type="entry name" value="Periplasmic binding protein-like II"/>
    <property type="match status" value="1"/>
</dbReference>
<keyword evidence="2" id="KW-0813">Transport</keyword>
<dbReference type="RefSeq" id="WP_147144717.1">
    <property type="nucleotide sequence ID" value="NZ_BJXN01000001.1"/>
</dbReference>
<dbReference type="Gene3D" id="3.10.105.10">
    <property type="entry name" value="Dipeptide-binding Protein, Domain 3"/>
    <property type="match status" value="1"/>
</dbReference>
<comment type="similarity">
    <text evidence="1">Belongs to the bacterial solute-binding protein 5 family.</text>
</comment>
<proteinExistence type="inferred from homology"/>
<dbReference type="GO" id="GO:1904680">
    <property type="term" value="F:peptide transmembrane transporter activity"/>
    <property type="evidence" value="ECO:0007669"/>
    <property type="project" value="TreeGrafter"/>
</dbReference>
<dbReference type="InterPro" id="IPR030678">
    <property type="entry name" value="Peptide/Ni-bd"/>
</dbReference>
<dbReference type="GO" id="GO:0043190">
    <property type="term" value="C:ATP-binding cassette (ABC) transporter complex"/>
    <property type="evidence" value="ECO:0007669"/>
    <property type="project" value="InterPro"/>
</dbReference>
<feature type="chain" id="PRO_5022193386" evidence="4">
    <location>
        <begin position="20"/>
        <end position="505"/>
    </location>
</feature>
<accession>A0A511RFY6</accession>
<feature type="signal peptide" evidence="4">
    <location>
        <begin position="1"/>
        <end position="19"/>
    </location>
</feature>
<organism evidence="6 7">
    <name type="scientific">Oceanithermus desulfurans NBRC 100063</name>
    <dbReference type="NCBI Taxonomy" id="1227550"/>
    <lineage>
        <taxon>Bacteria</taxon>
        <taxon>Thermotogati</taxon>
        <taxon>Deinococcota</taxon>
        <taxon>Deinococci</taxon>
        <taxon>Thermales</taxon>
        <taxon>Thermaceae</taxon>
        <taxon>Oceanithermus</taxon>
    </lineage>
</organism>
<sequence>MRKIGILLVFILAALPAWAAGDTLVIAQGVDATTLDPVNHQETPTGNVTAQIFDNFYRRTPDGKYEPWLGEAKALDDLTWELTVRQGVKFHNGEELNAEVIKFNFDRLLNPDKPLKYSTYFKPIKSVEVTGPYTLKVTTAKPFPLFLTRLTYFWVVPKQYIEEKGDAYFANHPVGTGPYKFVRWVKDQEIVLEANEDYWAGKPKIKKVVFRPIPEASSRVAELMTGGVDIITNLAPEAVDVVNGSGVAEARTVPSIRNIFVVLDVKGEGPLHDPKVRQALNYAVDKKAIIEHVLGGNGVPVGCPLNPYIFGYDEKLCEPFPYDPAKAKELLAEAGYPGGFSFTMGSPSGRYLNDRQVAEAIVGQLAKVGVKVDLRVQEWSSYVGQILERKIPTDAWLIGWGNAQFDADNTLFTLLYGGTVEGGPPQTRFSYWADPAFDKAVLEAQSVVDQTKRQALYKKALERVRAGAPWIFLHQQKDIYGVNKRVKWQPRPDELIWAFDAEIVK</sequence>
<dbReference type="OrthoDB" id="9772924at2"/>
<evidence type="ECO:0000259" key="5">
    <source>
        <dbReference type="Pfam" id="PF00496"/>
    </source>
</evidence>
<dbReference type="InterPro" id="IPR039424">
    <property type="entry name" value="SBP_5"/>
</dbReference>
<evidence type="ECO:0000313" key="7">
    <source>
        <dbReference type="Proteomes" id="UP000321827"/>
    </source>
</evidence>
<evidence type="ECO:0000256" key="4">
    <source>
        <dbReference type="SAM" id="SignalP"/>
    </source>
</evidence>
<dbReference type="EMBL" id="BJXN01000001">
    <property type="protein sequence ID" value="GEM88570.1"/>
    <property type="molecule type" value="Genomic_DNA"/>
</dbReference>
<evidence type="ECO:0000256" key="1">
    <source>
        <dbReference type="ARBA" id="ARBA00005695"/>
    </source>
</evidence>
<dbReference type="PANTHER" id="PTHR30290">
    <property type="entry name" value="PERIPLASMIC BINDING COMPONENT OF ABC TRANSPORTER"/>
    <property type="match status" value="1"/>
</dbReference>
<keyword evidence="3 4" id="KW-0732">Signal</keyword>
<evidence type="ECO:0000256" key="3">
    <source>
        <dbReference type="ARBA" id="ARBA00022729"/>
    </source>
</evidence>
<dbReference type="Proteomes" id="UP000321827">
    <property type="component" value="Unassembled WGS sequence"/>
</dbReference>
<gene>
    <name evidence="6" type="ORF">ODE01S_00040</name>
</gene>
<dbReference type="Pfam" id="PF00496">
    <property type="entry name" value="SBP_bac_5"/>
    <property type="match status" value="1"/>
</dbReference>
<evidence type="ECO:0000256" key="2">
    <source>
        <dbReference type="ARBA" id="ARBA00022448"/>
    </source>
</evidence>
<dbReference type="Gene3D" id="3.40.190.10">
    <property type="entry name" value="Periplasmic binding protein-like II"/>
    <property type="match status" value="1"/>
</dbReference>
<feature type="domain" description="Solute-binding protein family 5" evidence="5">
    <location>
        <begin position="65"/>
        <end position="418"/>
    </location>
</feature>
<reference evidence="6 7" key="1">
    <citation type="submission" date="2019-07" db="EMBL/GenBank/DDBJ databases">
        <title>Whole genome shotgun sequence of Oceanithermus desulfurans NBRC 100063.</title>
        <authorList>
            <person name="Hosoyama A."/>
            <person name="Uohara A."/>
            <person name="Ohji S."/>
            <person name="Ichikawa N."/>
        </authorList>
    </citation>
    <scope>NUCLEOTIDE SEQUENCE [LARGE SCALE GENOMIC DNA]</scope>
    <source>
        <strain evidence="6 7">NBRC 100063</strain>
    </source>
</reference>
<dbReference type="CDD" id="cd08498">
    <property type="entry name" value="PBP2_NikA_DppA_OppA_like_2"/>
    <property type="match status" value="1"/>
</dbReference>
<dbReference type="PIRSF" id="PIRSF002741">
    <property type="entry name" value="MppA"/>
    <property type="match status" value="1"/>
</dbReference>
<name>A0A511RFY6_9DEIN</name>